<feature type="non-terminal residue" evidence="1">
    <location>
        <position position="52"/>
    </location>
</feature>
<dbReference type="Proteomes" id="UP000789920">
    <property type="component" value="Unassembled WGS sequence"/>
</dbReference>
<gene>
    <name evidence="1" type="ORF">RPERSI_LOCUS25225</name>
</gene>
<evidence type="ECO:0000313" key="2">
    <source>
        <dbReference type="Proteomes" id="UP000789920"/>
    </source>
</evidence>
<organism evidence="1 2">
    <name type="scientific">Racocetra persica</name>
    <dbReference type="NCBI Taxonomy" id="160502"/>
    <lineage>
        <taxon>Eukaryota</taxon>
        <taxon>Fungi</taxon>
        <taxon>Fungi incertae sedis</taxon>
        <taxon>Mucoromycota</taxon>
        <taxon>Glomeromycotina</taxon>
        <taxon>Glomeromycetes</taxon>
        <taxon>Diversisporales</taxon>
        <taxon>Gigasporaceae</taxon>
        <taxon>Racocetra</taxon>
    </lineage>
</organism>
<dbReference type="EMBL" id="CAJVQC010082825">
    <property type="protein sequence ID" value="CAG8819834.1"/>
    <property type="molecule type" value="Genomic_DNA"/>
</dbReference>
<proteinExistence type="predicted"/>
<name>A0ACA9S178_9GLOM</name>
<accession>A0ACA9S178</accession>
<feature type="non-terminal residue" evidence="1">
    <location>
        <position position="1"/>
    </location>
</feature>
<evidence type="ECO:0000313" key="1">
    <source>
        <dbReference type="EMBL" id="CAG8819834.1"/>
    </source>
</evidence>
<reference evidence="1" key="1">
    <citation type="submission" date="2021-06" db="EMBL/GenBank/DDBJ databases">
        <authorList>
            <person name="Kallberg Y."/>
            <person name="Tangrot J."/>
            <person name="Rosling A."/>
        </authorList>
    </citation>
    <scope>NUCLEOTIDE SEQUENCE</scope>
    <source>
        <strain evidence="1">MA461A</strain>
    </source>
</reference>
<keyword evidence="2" id="KW-1185">Reference proteome</keyword>
<sequence>NERKRRNGEYYMMRKKNDFWDDIANKINIRFGTNYNGKQCSEQFRQLVRDFN</sequence>
<protein>
    <submittedName>
        <fullName evidence="1">13379_t:CDS:1</fullName>
    </submittedName>
</protein>
<comment type="caution">
    <text evidence="1">The sequence shown here is derived from an EMBL/GenBank/DDBJ whole genome shotgun (WGS) entry which is preliminary data.</text>
</comment>